<sequence length="170" mass="19193">MTTQQVSAYDNSNLVKFELGEGRDVRVTRGRPESAEHAASSRRWDTRKEKERSVFGLKQPTGVHPKKVRQTAQELTTSCGRTITGYCKLDVLLFDDDKLKYGVFNERPVNDSEAKSLSESFKHNFTPLKVETSIRIIGLSSQFPPNSLQVNPNAIDELQLVFLVHICDPL</sequence>
<evidence type="ECO:0000313" key="2">
    <source>
        <dbReference type="Proteomes" id="UP000308600"/>
    </source>
</evidence>
<organism evidence="1 2">
    <name type="scientific">Pluteus cervinus</name>
    <dbReference type="NCBI Taxonomy" id="181527"/>
    <lineage>
        <taxon>Eukaryota</taxon>
        <taxon>Fungi</taxon>
        <taxon>Dikarya</taxon>
        <taxon>Basidiomycota</taxon>
        <taxon>Agaricomycotina</taxon>
        <taxon>Agaricomycetes</taxon>
        <taxon>Agaricomycetidae</taxon>
        <taxon>Agaricales</taxon>
        <taxon>Pluteineae</taxon>
        <taxon>Pluteaceae</taxon>
        <taxon>Pluteus</taxon>
    </lineage>
</organism>
<gene>
    <name evidence="1" type="ORF">BDN72DRAFT_931383</name>
</gene>
<dbReference type="Proteomes" id="UP000308600">
    <property type="component" value="Unassembled WGS sequence"/>
</dbReference>
<name>A0ACD3AAC2_9AGAR</name>
<keyword evidence="2" id="KW-1185">Reference proteome</keyword>
<evidence type="ECO:0000313" key="1">
    <source>
        <dbReference type="EMBL" id="TFK62823.1"/>
    </source>
</evidence>
<protein>
    <submittedName>
        <fullName evidence="1">Uncharacterized protein</fullName>
    </submittedName>
</protein>
<dbReference type="EMBL" id="ML208558">
    <property type="protein sequence ID" value="TFK62823.1"/>
    <property type="molecule type" value="Genomic_DNA"/>
</dbReference>
<reference evidence="1 2" key="1">
    <citation type="journal article" date="2019" name="Nat. Ecol. Evol.">
        <title>Megaphylogeny resolves global patterns of mushroom evolution.</title>
        <authorList>
            <person name="Varga T."/>
            <person name="Krizsan K."/>
            <person name="Foldi C."/>
            <person name="Dima B."/>
            <person name="Sanchez-Garcia M."/>
            <person name="Sanchez-Ramirez S."/>
            <person name="Szollosi G.J."/>
            <person name="Szarkandi J.G."/>
            <person name="Papp V."/>
            <person name="Albert L."/>
            <person name="Andreopoulos W."/>
            <person name="Angelini C."/>
            <person name="Antonin V."/>
            <person name="Barry K.W."/>
            <person name="Bougher N.L."/>
            <person name="Buchanan P."/>
            <person name="Buyck B."/>
            <person name="Bense V."/>
            <person name="Catcheside P."/>
            <person name="Chovatia M."/>
            <person name="Cooper J."/>
            <person name="Damon W."/>
            <person name="Desjardin D."/>
            <person name="Finy P."/>
            <person name="Geml J."/>
            <person name="Haridas S."/>
            <person name="Hughes K."/>
            <person name="Justo A."/>
            <person name="Karasinski D."/>
            <person name="Kautmanova I."/>
            <person name="Kiss B."/>
            <person name="Kocsube S."/>
            <person name="Kotiranta H."/>
            <person name="LaButti K.M."/>
            <person name="Lechner B.E."/>
            <person name="Liimatainen K."/>
            <person name="Lipzen A."/>
            <person name="Lukacs Z."/>
            <person name="Mihaltcheva S."/>
            <person name="Morgado L.N."/>
            <person name="Niskanen T."/>
            <person name="Noordeloos M.E."/>
            <person name="Ohm R.A."/>
            <person name="Ortiz-Santana B."/>
            <person name="Ovrebo C."/>
            <person name="Racz N."/>
            <person name="Riley R."/>
            <person name="Savchenko A."/>
            <person name="Shiryaev A."/>
            <person name="Soop K."/>
            <person name="Spirin V."/>
            <person name="Szebenyi C."/>
            <person name="Tomsovsky M."/>
            <person name="Tulloss R.E."/>
            <person name="Uehling J."/>
            <person name="Grigoriev I.V."/>
            <person name="Vagvolgyi C."/>
            <person name="Papp T."/>
            <person name="Martin F.M."/>
            <person name="Miettinen O."/>
            <person name="Hibbett D.S."/>
            <person name="Nagy L.G."/>
        </authorList>
    </citation>
    <scope>NUCLEOTIDE SEQUENCE [LARGE SCALE GENOMIC DNA]</scope>
    <source>
        <strain evidence="1 2">NL-1719</strain>
    </source>
</reference>
<accession>A0ACD3AAC2</accession>
<proteinExistence type="predicted"/>